<feature type="transmembrane region" description="Helical" evidence="13">
    <location>
        <begin position="244"/>
        <end position="262"/>
    </location>
</feature>
<reference evidence="15" key="2">
    <citation type="submission" date="2025-08" db="UniProtKB">
        <authorList>
            <consortium name="Ensembl"/>
        </authorList>
    </citation>
    <scope>IDENTIFICATION</scope>
</reference>
<evidence type="ECO:0000256" key="12">
    <source>
        <dbReference type="RuleBase" id="RU000688"/>
    </source>
</evidence>
<accession>W5NM48</accession>
<evidence type="ECO:0000256" key="1">
    <source>
        <dbReference type="ARBA" id="ARBA00004651"/>
    </source>
</evidence>
<keyword evidence="5 13" id="KW-1133">Transmembrane helix</keyword>
<dbReference type="AlphaFoldDB" id="W5NM48"/>
<dbReference type="InterPro" id="IPR000276">
    <property type="entry name" value="GPCR_Rhodpsn"/>
</dbReference>
<dbReference type="PANTHER" id="PTHR24225">
    <property type="entry name" value="CHEMOTACTIC RECEPTOR"/>
    <property type="match status" value="1"/>
</dbReference>
<dbReference type="GeneTree" id="ENSGT00950000182966"/>
<proteinExistence type="inferred from homology"/>
<dbReference type="SUPFAM" id="SSF81321">
    <property type="entry name" value="Family A G protein-coupled receptor-like"/>
    <property type="match status" value="1"/>
</dbReference>
<keyword evidence="8 12" id="KW-0675">Receptor</keyword>
<evidence type="ECO:0000256" key="8">
    <source>
        <dbReference type="ARBA" id="ARBA00023170"/>
    </source>
</evidence>
<organism evidence="15 16">
    <name type="scientific">Lepisosteus oculatus</name>
    <name type="common">Spotted gar</name>
    <dbReference type="NCBI Taxonomy" id="7918"/>
    <lineage>
        <taxon>Eukaryota</taxon>
        <taxon>Metazoa</taxon>
        <taxon>Chordata</taxon>
        <taxon>Craniata</taxon>
        <taxon>Vertebrata</taxon>
        <taxon>Euteleostomi</taxon>
        <taxon>Actinopterygii</taxon>
        <taxon>Neopterygii</taxon>
        <taxon>Holostei</taxon>
        <taxon>Semionotiformes</taxon>
        <taxon>Lepisosteidae</taxon>
        <taxon>Lepisosteus</taxon>
    </lineage>
</organism>
<keyword evidence="4 12" id="KW-0812">Transmembrane</keyword>
<dbReference type="Proteomes" id="UP000018468">
    <property type="component" value="Linkage group LG23"/>
</dbReference>
<keyword evidence="3" id="KW-0597">Phosphoprotein</keyword>
<dbReference type="InterPro" id="IPR000826">
    <property type="entry name" value="Formyl_rcpt-rel"/>
</dbReference>
<dbReference type="EMBL" id="AHAT01020784">
    <property type="status" value="NOT_ANNOTATED_CDS"/>
    <property type="molecule type" value="Genomic_DNA"/>
</dbReference>
<evidence type="ECO:0000256" key="5">
    <source>
        <dbReference type="ARBA" id="ARBA00022989"/>
    </source>
</evidence>
<evidence type="ECO:0000313" key="15">
    <source>
        <dbReference type="Ensembl" id="ENSLOCP00000021707.1"/>
    </source>
</evidence>
<evidence type="ECO:0000256" key="9">
    <source>
        <dbReference type="ARBA" id="ARBA00023180"/>
    </source>
</evidence>
<feature type="transmembrane region" description="Helical" evidence="13">
    <location>
        <begin position="202"/>
        <end position="224"/>
    </location>
</feature>
<comment type="similarity">
    <text evidence="12">Belongs to the G-protein coupled receptor 1 family.</text>
</comment>
<dbReference type="PANTHER" id="PTHR24225:SF72">
    <property type="entry name" value="G-PROTEIN COUPLED RECEPTORS FAMILY 1 PROFILE DOMAIN-CONTAINING PROTEIN-RELATED"/>
    <property type="match status" value="1"/>
</dbReference>
<evidence type="ECO:0000256" key="10">
    <source>
        <dbReference type="ARBA" id="ARBA00023224"/>
    </source>
</evidence>
<evidence type="ECO:0000256" key="13">
    <source>
        <dbReference type="SAM" id="Phobius"/>
    </source>
</evidence>
<dbReference type="GO" id="GO:0007218">
    <property type="term" value="P:neuropeptide signaling pathway"/>
    <property type="evidence" value="ECO:0000318"/>
    <property type="project" value="GO_Central"/>
</dbReference>
<evidence type="ECO:0000259" key="14">
    <source>
        <dbReference type="PROSITE" id="PS50262"/>
    </source>
</evidence>
<evidence type="ECO:0000256" key="4">
    <source>
        <dbReference type="ARBA" id="ARBA00022692"/>
    </source>
</evidence>
<feature type="transmembrane region" description="Helical" evidence="13">
    <location>
        <begin position="80"/>
        <end position="108"/>
    </location>
</feature>
<name>W5NM48_LEPOC</name>
<dbReference type="STRING" id="7918.ENSLOCP00000021707"/>
<evidence type="ECO:0000256" key="6">
    <source>
        <dbReference type="ARBA" id="ARBA00023040"/>
    </source>
</evidence>
<dbReference type="Bgee" id="ENSLOCG00000017602">
    <property type="expression patterns" value="Expressed in intestine and 9 other cell types or tissues"/>
</dbReference>
<feature type="transmembrane region" description="Helical" evidence="13">
    <location>
        <begin position="160"/>
        <end position="182"/>
    </location>
</feature>
<dbReference type="InParanoid" id="W5NM48"/>
<sequence>EVEAACTALLPCFASGVRRRRMNSSTTHGDNEMDPEELSWQKALTCVILGLCFLVGAPGNLLVMWTILRHVRPRSHTVLLILNLAAADLLVLITMPIWIYSFAASWVFGEAVCKAIVYMIYSSMYSSVFLISSLSVERFVAVLYPFALQNWRRKGVMTKVLVAIWILAFLFGIPSLLTHTIGEENKTQQCTFQEFSSASQEIVCLVLETLVGFVIPFSVLSICYSCVWKRIKQMTFKSKQKSTALILSVVVAFVVCWLPHHVGNVLSLVHLSLTESHPQAADRVEDIRLSMQFLSAALVFLSSSVNPMLYAFAARNLRSSFQASRIKQLFQHISSSTVNEGTNELSFVSRKQISQTEHTSCSTASE</sequence>
<dbReference type="PROSITE" id="PS00237">
    <property type="entry name" value="G_PROTEIN_RECEP_F1_1"/>
    <property type="match status" value="1"/>
</dbReference>
<comment type="similarity">
    <text evidence="11">Belongs to the chemokine-like receptor (CMKLR) family.</text>
</comment>
<dbReference type="PROSITE" id="PS50262">
    <property type="entry name" value="G_PROTEIN_RECEP_F1_2"/>
    <property type="match status" value="1"/>
</dbReference>
<dbReference type="GO" id="GO:0008528">
    <property type="term" value="F:G protein-coupled peptide receptor activity"/>
    <property type="evidence" value="ECO:0000318"/>
    <property type="project" value="GO_Central"/>
</dbReference>
<dbReference type="PRINTS" id="PR00237">
    <property type="entry name" value="GPCRRHODOPSN"/>
</dbReference>
<feature type="transmembrane region" description="Helical" evidence="13">
    <location>
        <begin position="293"/>
        <end position="313"/>
    </location>
</feature>
<dbReference type="GO" id="GO:0005886">
    <property type="term" value="C:plasma membrane"/>
    <property type="evidence" value="ECO:0000318"/>
    <property type="project" value="GO_Central"/>
</dbReference>
<reference evidence="15" key="3">
    <citation type="submission" date="2025-09" db="UniProtKB">
        <authorList>
            <consortium name="Ensembl"/>
        </authorList>
    </citation>
    <scope>IDENTIFICATION</scope>
</reference>
<evidence type="ECO:0000256" key="11">
    <source>
        <dbReference type="ARBA" id="ARBA00025736"/>
    </source>
</evidence>
<keyword evidence="7 13" id="KW-0472">Membrane</keyword>
<keyword evidence="16" id="KW-1185">Reference proteome</keyword>
<keyword evidence="6 12" id="KW-0297">G-protein coupled receptor</keyword>
<dbReference type="InterPro" id="IPR017452">
    <property type="entry name" value="GPCR_Rhodpsn_7TM"/>
</dbReference>
<feature type="domain" description="G-protein coupled receptors family 1 profile" evidence="14">
    <location>
        <begin position="59"/>
        <end position="310"/>
    </location>
</feature>
<keyword evidence="9" id="KW-0325">Glycoprotein</keyword>
<dbReference type="Pfam" id="PF00001">
    <property type="entry name" value="7tm_1"/>
    <property type="match status" value="1"/>
</dbReference>
<dbReference type="eggNOG" id="KOG3656">
    <property type="taxonomic scope" value="Eukaryota"/>
</dbReference>
<evidence type="ECO:0000256" key="2">
    <source>
        <dbReference type="ARBA" id="ARBA00022475"/>
    </source>
</evidence>
<keyword evidence="10 12" id="KW-0807">Transducer</keyword>
<keyword evidence="2" id="KW-1003">Cell membrane</keyword>
<protein>
    <submittedName>
        <fullName evidence="15">Leukotriene B4 receptor 1-like</fullName>
    </submittedName>
</protein>
<dbReference type="HOGENOM" id="CLU_009579_8_0_1"/>
<dbReference type="GO" id="GO:0004974">
    <property type="term" value="F:leukotriene receptor activity"/>
    <property type="evidence" value="ECO:0007669"/>
    <property type="project" value="UniProtKB-ARBA"/>
</dbReference>
<feature type="transmembrane region" description="Helical" evidence="13">
    <location>
        <begin position="43"/>
        <end position="68"/>
    </location>
</feature>
<evidence type="ECO:0000313" key="16">
    <source>
        <dbReference type="Proteomes" id="UP000018468"/>
    </source>
</evidence>
<dbReference type="Gene3D" id="1.20.1070.10">
    <property type="entry name" value="Rhodopsin 7-helix transmembrane proteins"/>
    <property type="match status" value="1"/>
</dbReference>
<dbReference type="OMA" id="CSRITQM"/>
<evidence type="ECO:0000256" key="3">
    <source>
        <dbReference type="ARBA" id="ARBA00022553"/>
    </source>
</evidence>
<evidence type="ECO:0000256" key="7">
    <source>
        <dbReference type="ARBA" id="ARBA00023136"/>
    </source>
</evidence>
<dbReference type="Ensembl" id="ENSLOCT00000021744.1">
    <property type="protein sequence ID" value="ENSLOCP00000021707.1"/>
    <property type="gene ID" value="ENSLOCG00000017602.1"/>
</dbReference>
<dbReference type="FunFam" id="1.20.1070.10:FF:000109">
    <property type="entry name" value="Leukotriene B4 receptor"/>
    <property type="match status" value="1"/>
</dbReference>
<reference evidence="16" key="1">
    <citation type="submission" date="2011-12" db="EMBL/GenBank/DDBJ databases">
        <title>The Draft Genome of Lepisosteus oculatus.</title>
        <authorList>
            <consortium name="The Broad Institute Genome Assembly &amp; Analysis Group"/>
            <consortium name="Computational R&amp;D Group"/>
            <consortium name="and Sequencing Platform"/>
            <person name="Di Palma F."/>
            <person name="Alfoldi J."/>
            <person name="Johnson J."/>
            <person name="Berlin A."/>
            <person name="Gnerre S."/>
            <person name="Jaffe D."/>
            <person name="MacCallum I."/>
            <person name="Young S."/>
            <person name="Walker B.J."/>
            <person name="Lander E.S."/>
            <person name="Lindblad-Toh K."/>
        </authorList>
    </citation>
    <scope>NUCLEOTIDE SEQUENCE [LARGE SCALE GENOMIC DNA]</scope>
</reference>
<comment type="subcellular location">
    <subcellularLocation>
        <location evidence="1">Cell membrane</location>
        <topology evidence="1">Multi-pass membrane protein</topology>
    </subcellularLocation>
</comment>